<proteinExistence type="predicted"/>
<protein>
    <recommendedName>
        <fullName evidence="5">PE-PGRS family protein</fullName>
    </recommendedName>
</protein>
<evidence type="ECO:0000256" key="2">
    <source>
        <dbReference type="SAM" id="SignalP"/>
    </source>
</evidence>
<feature type="signal peptide" evidence="2">
    <location>
        <begin position="1"/>
        <end position="22"/>
    </location>
</feature>
<evidence type="ECO:0000313" key="4">
    <source>
        <dbReference type="Proteomes" id="UP000467252"/>
    </source>
</evidence>
<accession>A0A7I7UNM7</accession>
<reference evidence="3 4" key="1">
    <citation type="journal article" date="2019" name="Emerg. Microbes Infect.">
        <title>Comprehensive subspecies identification of 175 nontuberculous mycobacteria species based on 7547 genomic profiles.</title>
        <authorList>
            <person name="Matsumoto Y."/>
            <person name="Kinjo T."/>
            <person name="Motooka D."/>
            <person name="Nabeya D."/>
            <person name="Jung N."/>
            <person name="Uechi K."/>
            <person name="Horii T."/>
            <person name="Iida T."/>
            <person name="Fujita J."/>
            <person name="Nakamura S."/>
        </authorList>
    </citation>
    <scope>NUCLEOTIDE SEQUENCE [LARGE SCALE GENOMIC DNA]</scope>
    <source>
        <strain evidence="3 4">JCM 6370</strain>
    </source>
</reference>
<evidence type="ECO:0000256" key="1">
    <source>
        <dbReference type="SAM" id="MobiDB-lite"/>
    </source>
</evidence>
<organism evidence="3 4">
    <name type="scientific">Mycolicibacterium pulveris</name>
    <name type="common">Mycobacterium pulveris</name>
    <dbReference type="NCBI Taxonomy" id="36813"/>
    <lineage>
        <taxon>Bacteria</taxon>
        <taxon>Bacillati</taxon>
        <taxon>Actinomycetota</taxon>
        <taxon>Actinomycetes</taxon>
        <taxon>Mycobacteriales</taxon>
        <taxon>Mycobacteriaceae</taxon>
        <taxon>Mycolicibacterium</taxon>
    </lineage>
</organism>
<keyword evidence="4" id="KW-1185">Reference proteome</keyword>
<sequence>MQGAIRPYLTAGVALVGASVIAVSPVAPPVPDIKVGATPSVSSAMQLASATNPLAALGDLFGNTGNSLNGLVQQVAADPAPILAQLVINQGHALQYFVDLAQEVGGLLPDIAQLIQQAAQTIVTQLGEGDITGAGQTLSQTLVFSALPLAALLVPPLNFASNITQNIANVAAAVNGEFIFQVLLPVIYPVMGSINGGADILQTAYDAVRAGDLVGAVGALVSAPIVMTDTILNGFGDFAGLLTPHNAFGFNGGIVASLLGFRTSIADALKPISFPYTPPDVQYPSALAAATDVTLSTEVEEKAPEAVGASSGEAESGVTSLANTGGTDESGVAGAEEQEGEAPEAEAPEEEAPEEEAPVDDSDVDGSEEDADEDENAGSGQIRESLVAVPGQTGLGTGGDDGGESETANTPANTAGGSGDDGGSENDGDAGGSESGGSGGDE</sequence>
<feature type="region of interest" description="Disordered" evidence="1">
    <location>
        <begin position="296"/>
        <end position="442"/>
    </location>
</feature>
<dbReference type="RefSeq" id="WP_163902469.1">
    <property type="nucleotide sequence ID" value="NZ_AP022599.1"/>
</dbReference>
<feature type="chain" id="PRO_5039394754" description="PE-PGRS family protein" evidence="2">
    <location>
        <begin position="23"/>
        <end position="442"/>
    </location>
</feature>
<evidence type="ECO:0000313" key="3">
    <source>
        <dbReference type="EMBL" id="BBY82411.1"/>
    </source>
</evidence>
<evidence type="ECO:0008006" key="5">
    <source>
        <dbReference type="Google" id="ProtNLM"/>
    </source>
</evidence>
<name>A0A7I7UNM7_MYCPV</name>
<dbReference type="AlphaFoldDB" id="A0A7I7UNM7"/>
<dbReference type="EMBL" id="AP022599">
    <property type="protein sequence ID" value="BBY82411.1"/>
    <property type="molecule type" value="Genomic_DNA"/>
</dbReference>
<feature type="compositionally biased region" description="Acidic residues" evidence="1">
    <location>
        <begin position="336"/>
        <end position="376"/>
    </location>
</feature>
<gene>
    <name evidence="3" type="ORF">MPUL_35690</name>
</gene>
<feature type="compositionally biased region" description="Polar residues" evidence="1">
    <location>
        <begin position="317"/>
        <end position="327"/>
    </location>
</feature>
<keyword evidence="2" id="KW-0732">Signal</keyword>
<feature type="compositionally biased region" description="Polar residues" evidence="1">
    <location>
        <begin position="406"/>
        <end position="415"/>
    </location>
</feature>
<feature type="compositionally biased region" description="Gly residues" evidence="1">
    <location>
        <begin position="429"/>
        <end position="442"/>
    </location>
</feature>
<dbReference type="Proteomes" id="UP000467252">
    <property type="component" value="Chromosome"/>
</dbReference>